<dbReference type="OrthoDB" id="5189319at2759"/>
<evidence type="ECO:0000256" key="1">
    <source>
        <dbReference type="SAM" id="SignalP"/>
    </source>
</evidence>
<sequence>MRFTPSIFLPLFSLYLSLPLALADMCNTTDPATLKCTNGGTLRCCQISLAGDFFPIVVLAKIIGYQLDPNDVNCLQSLTTPCPGLPACCKTGLLGIGLYCQAPVAA</sequence>
<gene>
    <name evidence="2" type="ORF">K402DRAFT_452425</name>
</gene>
<name>A0A6G1H842_9PEZI</name>
<organism evidence="2 3">
    <name type="scientific">Aulographum hederae CBS 113979</name>
    <dbReference type="NCBI Taxonomy" id="1176131"/>
    <lineage>
        <taxon>Eukaryota</taxon>
        <taxon>Fungi</taxon>
        <taxon>Dikarya</taxon>
        <taxon>Ascomycota</taxon>
        <taxon>Pezizomycotina</taxon>
        <taxon>Dothideomycetes</taxon>
        <taxon>Pleosporomycetidae</taxon>
        <taxon>Aulographales</taxon>
        <taxon>Aulographaceae</taxon>
    </lineage>
</organism>
<feature type="signal peptide" evidence="1">
    <location>
        <begin position="1"/>
        <end position="23"/>
    </location>
</feature>
<evidence type="ECO:0000313" key="3">
    <source>
        <dbReference type="Proteomes" id="UP000800041"/>
    </source>
</evidence>
<keyword evidence="3" id="KW-1185">Reference proteome</keyword>
<accession>A0A6G1H842</accession>
<evidence type="ECO:0008006" key="4">
    <source>
        <dbReference type="Google" id="ProtNLM"/>
    </source>
</evidence>
<protein>
    <recommendedName>
        <fullName evidence="4">Hydrophobin</fullName>
    </recommendedName>
</protein>
<evidence type="ECO:0000313" key="2">
    <source>
        <dbReference type="EMBL" id="KAF1989190.1"/>
    </source>
</evidence>
<dbReference type="AlphaFoldDB" id="A0A6G1H842"/>
<feature type="chain" id="PRO_5026304090" description="Hydrophobin" evidence="1">
    <location>
        <begin position="24"/>
        <end position="106"/>
    </location>
</feature>
<dbReference type="EMBL" id="ML977146">
    <property type="protein sequence ID" value="KAF1989190.1"/>
    <property type="molecule type" value="Genomic_DNA"/>
</dbReference>
<reference evidence="2" key="1">
    <citation type="journal article" date="2020" name="Stud. Mycol.">
        <title>101 Dothideomycetes genomes: a test case for predicting lifestyles and emergence of pathogens.</title>
        <authorList>
            <person name="Haridas S."/>
            <person name="Albert R."/>
            <person name="Binder M."/>
            <person name="Bloem J."/>
            <person name="Labutti K."/>
            <person name="Salamov A."/>
            <person name="Andreopoulos B."/>
            <person name="Baker S."/>
            <person name="Barry K."/>
            <person name="Bills G."/>
            <person name="Bluhm B."/>
            <person name="Cannon C."/>
            <person name="Castanera R."/>
            <person name="Culley D."/>
            <person name="Daum C."/>
            <person name="Ezra D."/>
            <person name="Gonzalez J."/>
            <person name="Henrissat B."/>
            <person name="Kuo A."/>
            <person name="Liang C."/>
            <person name="Lipzen A."/>
            <person name="Lutzoni F."/>
            <person name="Magnuson J."/>
            <person name="Mondo S."/>
            <person name="Nolan M."/>
            <person name="Ohm R."/>
            <person name="Pangilinan J."/>
            <person name="Park H.-J."/>
            <person name="Ramirez L."/>
            <person name="Alfaro M."/>
            <person name="Sun H."/>
            <person name="Tritt A."/>
            <person name="Yoshinaga Y."/>
            <person name="Zwiers L.-H."/>
            <person name="Turgeon B."/>
            <person name="Goodwin S."/>
            <person name="Spatafora J."/>
            <person name="Crous P."/>
            <person name="Grigoriev I."/>
        </authorList>
    </citation>
    <scope>NUCLEOTIDE SEQUENCE</scope>
    <source>
        <strain evidence="2">CBS 113979</strain>
    </source>
</reference>
<keyword evidence="1" id="KW-0732">Signal</keyword>
<proteinExistence type="predicted"/>
<dbReference type="Proteomes" id="UP000800041">
    <property type="component" value="Unassembled WGS sequence"/>
</dbReference>